<dbReference type="HOGENOM" id="CLU_805653_0_0_2"/>
<organism evidence="5 6">
    <name type="scientific">Nitrososphaera gargensis (strain Ga9.2)</name>
    <dbReference type="NCBI Taxonomy" id="1237085"/>
    <lineage>
        <taxon>Archaea</taxon>
        <taxon>Nitrososphaerota</taxon>
        <taxon>Nitrososphaeria</taxon>
        <taxon>Nitrososphaerales</taxon>
        <taxon>Nitrososphaeraceae</taxon>
        <taxon>Nitrososphaera</taxon>
    </lineage>
</organism>
<dbReference type="AlphaFoldDB" id="K0IM29"/>
<comment type="similarity">
    <text evidence="1">Belongs to the carbohydrate kinase PfkB family.</text>
</comment>
<keyword evidence="3 5" id="KW-0418">Kinase</keyword>
<dbReference type="InParanoid" id="K0IM29"/>
<dbReference type="KEGG" id="nga:Ngar_c30210"/>
<evidence type="ECO:0000256" key="1">
    <source>
        <dbReference type="ARBA" id="ARBA00010688"/>
    </source>
</evidence>
<dbReference type="InterPro" id="IPR011611">
    <property type="entry name" value="PfkB_dom"/>
</dbReference>
<dbReference type="RefSeq" id="WP_015020471.1">
    <property type="nucleotide sequence ID" value="NC_018719.1"/>
</dbReference>
<dbReference type="STRING" id="1237085.Ngar_c30210"/>
<evidence type="ECO:0000256" key="3">
    <source>
        <dbReference type="ARBA" id="ARBA00022777"/>
    </source>
</evidence>
<evidence type="ECO:0000313" key="6">
    <source>
        <dbReference type="Proteomes" id="UP000008037"/>
    </source>
</evidence>
<reference evidence="5 6" key="1">
    <citation type="journal article" date="2012" name="Environ. Microbiol.">
        <title>The genome of the ammonia-oxidizing Candidatus Nitrososphaera gargensis: insights into metabolic versatility and environmental adaptations.</title>
        <authorList>
            <person name="Spang A."/>
            <person name="Poehlein A."/>
            <person name="Offre P."/>
            <person name="Zumbragel S."/>
            <person name="Haider S."/>
            <person name="Rychlik N."/>
            <person name="Nowka B."/>
            <person name="Schmeisser C."/>
            <person name="Lebedeva E.V."/>
            <person name="Rattei T."/>
            <person name="Bohm C."/>
            <person name="Schmid M."/>
            <person name="Galushko A."/>
            <person name="Hatzenpichler R."/>
            <person name="Weinmaier T."/>
            <person name="Daniel R."/>
            <person name="Schleper C."/>
            <person name="Spieck E."/>
            <person name="Streit W."/>
            <person name="Wagner M."/>
        </authorList>
    </citation>
    <scope>NUCLEOTIDE SEQUENCE [LARGE SCALE GENOMIC DNA]</scope>
    <source>
        <strain evidence="6">Ga9.2</strain>
    </source>
</reference>
<keyword evidence="2 5" id="KW-0808">Transferase</keyword>
<sequence>MAIIEKLRQLSIVGSIVVMPDFFVDRIIRLESKEKFFDALGKKAARGGGSVRGVPTADVKGGNAVNVAYCLAKLGVKVALFTVADEIGAAMIRQAFSQFGDKVTLRITSGKNGLTTAFEFPHEDTLVNVMMSDIGDNANFGPERLGSEADRAILKNADGVIVTNWASNQKGTELTEFAFRNSPSAFHFIDPADIDTRKQDFASSLEKLASMTDCLSINENECNSLADALGLGHLLGSNYSADEVKGAAKKIAGKVGISIDLHSKIGAAWSNGRESTFVHAIKVDAKTITGAGDSWDAADIIGYLAGLDPQERLLFANCCASLYIRDPQGEPPAMNKVFELVERVQ</sequence>
<dbReference type="GeneID" id="13796831"/>
<protein>
    <submittedName>
        <fullName evidence="5">PfkB family carbohydrate kinase</fullName>
        <ecNumber evidence="5">2.7.1.-</ecNumber>
    </submittedName>
</protein>
<dbReference type="GO" id="GO:0016301">
    <property type="term" value="F:kinase activity"/>
    <property type="evidence" value="ECO:0007669"/>
    <property type="project" value="UniProtKB-KW"/>
</dbReference>
<dbReference type="PANTHER" id="PTHR10584">
    <property type="entry name" value="SUGAR KINASE"/>
    <property type="match status" value="1"/>
</dbReference>
<dbReference type="EMBL" id="CP002408">
    <property type="protein sequence ID" value="AFU59937.1"/>
    <property type="molecule type" value="Genomic_DNA"/>
</dbReference>
<dbReference type="Proteomes" id="UP000008037">
    <property type="component" value="Chromosome"/>
</dbReference>
<evidence type="ECO:0000256" key="2">
    <source>
        <dbReference type="ARBA" id="ARBA00022679"/>
    </source>
</evidence>
<dbReference type="Gene3D" id="3.40.1190.20">
    <property type="match status" value="1"/>
</dbReference>
<keyword evidence="6" id="KW-1185">Reference proteome</keyword>
<dbReference type="EC" id="2.7.1.-" evidence="5"/>
<dbReference type="PANTHER" id="PTHR10584:SF166">
    <property type="entry name" value="RIBOKINASE"/>
    <property type="match status" value="1"/>
</dbReference>
<evidence type="ECO:0000259" key="4">
    <source>
        <dbReference type="Pfam" id="PF00294"/>
    </source>
</evidence>
<feature type="domain" description="Carbohydrate kinase PfkB" evidence="4">
    <location>
        <begin position="60"/>
        <end position="328"/>
    </location>
</feature>
<dbReference type="InterPro" id="IPR029056">
    <property type="entry name" value="Ribokinase-like"/>
</dbReference>
<name>K0IM29_NITGG</name>
<dbReference type="OrthoDB" id="26949at2157"/>
<proteinExistence type="inferred from homology"/>
<dbReference type="BioCyc" id="CNIT1237085:G1324-3021-MONOMER"/>
<dbReference type="SUPFAM" id="SSF53613">
    <property type="entry name" value="Ribokinase-like"/>
    <property type="match status" value="1"/>
</dbReference>
<evidence type="ECO:0000313" key="5">
    <source>
        <dbReference type="EMBL" id="AFU59937.1"/>
    </source>
</evidence>
<accession>K0IM29</accession>
<dbReference type="Pfam" id="PF00294">
    <property type="entry name" value="PfkB"/>
    <property type="match status" value="1"/>
</dbReference>
<gene>
    <name evidence="5" type="ordered locus">Ngar_c30210</name>
</gene>